<evidence type="ECO:0000259" key="9">
    <source>
        <dbReference type="PROSITE" id="PS50234"/>
    </source>
</evidence>
<dbReference type="Proteomes" id="UP001283361">
    <property type="component" value="Unassembled WGS sequence"/>
</dbReference>
<dbReference type="SMART" id="SM00254">
    <property type="entry name" value="ShKT"/>
    <property type="match status" value="2"/>
</dbReference>
<evidence type="ECO:0000256" key="3">
    <source>
        <dbReference type="ARBA" id="ARBA00022729"/>
    </source>
</evidence>
<dbReference type="EMBL" id="JAWDGP010002695">
    <property type="protein sequence ID" value="KAK3780685.1"/>
    <property type="molecule type" value="Genomic_DNA"/>
</dbReference>
<evidence type="ECO:0000313" key="13">
    <source>
        <dbReference type="Proteomes" id="UP001283361"/>
    </source>
</evidence>
<dbReference type="PANTHER" id="PTHR24020">
    <property type="entry name" value="COLLAGEN ALPHA"/>
    <property type="match status" value="1"/>
</dbReference>
<dbReference type="SUPFAM" id="SSF57603">
    <property type="entry name" value="FnI-like domain"/>
    <property type="match status" value="1"/>
</dbReference>
<keyword evidence="5" id="KW-0325">Glycoprotein</keyword>
<dbReference type="SMART" id="SM00214">
    <property type="entry name" value="VWC"/>
    <property type="match status" value="3"/>
</dbReference>
<evidence type="ECO:0000259" key="10">
    <source>
        <dbReference type="PROSITE" id="PS50835"/>
    </source>
</evidence>
<keyword evidence="4" id="KW-0677">Repeat</keyword>
<comment type="caution">
    <text evidence="12">The sequence shown here is derived from an EMBL/GenBank/DDBJ whole genome shotgun (WGS) entry which is preliminary data.</text>
</comment>
<dbReference type="PROSITE" id="PS50184">
    <property type="entry name" value="VWFC_2"/>
    <property type="match status" value="3"/>
</dbReference>
<comment type="subcellular location">
    <subcellularLocation>
        <location evidence="1">Secreted</location>
    </subcellularLocation>
</comment>
<feature type="domain" description="VWFC" evidence="8">
    <location>
        <begin position="817"/>
        <end position="882"/>
    </location>
</feature>
<evidence type="ECO:0000259" key="11">
    <source>
        <dbReference type="PROSITE" id="PS51670"/>
    </source>
</evidence>
<feature type="domain" description="VWFA" evidence="9">
    <location>
        <begin position="320"/>
        <end position="495"/>
    </location>
</feature>
<name>A0AAE1A404_9GAST</name>
<dbReference type="InterPro" id="IPR050525">
    <property type="entry name" value="ECM_Assembly_Org"/>
</dbReference>
<dbReference type="InterPro" id="IPR036465">
    <property type="entry name" value="vWFA_dom_sf"/>
</dbReference>
<evidence type="ECO:0000256" key="6">
    <source>
        <dbReference type="PROSITE-ProRule" id="PRU01005"/>
    </source>
</evidence>
<dbReference type="SMART" id="SM00327">
    <property type="entry name" value="VWA"/>
    <property type="match status" value="3"/>
</dbReference>
<keyword evidence="2" id="KW-0964">Secreted</keyword>
<dbReference type="Pfam" id="PF00092">
    <property type="entry name" value="VWA"/>
    <property type="match status" value="3"/>
</dbReference>
<dbReference type="InterPro" id="IPR007110">
    <property type="entry name" value="Ig-like_dom"/>
</dbReference>
<feature type="domain" description="VWFC" evidence="8">
    <location>
        <begin position="894"/>
        <end position="957"/>
    </location>
</feature>
<evidence type="ECO:0000256" key="5">
    <source>
        <dbReference type="ARBA" id="ARBA00023180"/>
    </source>
</evidence>
<evidence type="ECO:0000259" key="8">
    <source>
        <dbReference type="PROSITE" id="PS50184"/>
    </source>
</evidence>
<dbReference type="Gene3D" id="3.40.50.410">
    <property type="entry name" value="von Willebrand factor, type A domain"/>
    <property type="match status" value="3"/>
</dbReference>
<evidence type="ECO:0000313" key="12">
    <source>
        <dbReference type="EMBL" id="KAK3780685.1"/>
    </source>
</evidence>
<feature type="domain" description="VWFC" evidence="8">
    <location>
        <begin position="985"/>
        <end position="1050"/>
    </location>
</feature>
<dbReference type="PROSITE" id="PS50234">
    <property type="entry name" value="VWFA"/>
    <property type="match status" value="3"/>
</dbReference>
<dbReference type="PANTHER" id="PTHR24020:SF20">
    <property type="entry name" value="PH DOMAIN-CONTAINING PROTEIN"/>
    <property type="match status" value="1"/>
</dbReference>
<evidence type="ECO:0000256" key="7">
    <source>
        <dbReference type="SAM" id="MobiDB-lite"/>
    </source>
</evidence>
<evidence type="ECO:0000256" key="4">
    <source>
        <dbReference type="ARBA" id="ARBA00022737"/>
    </source>
</evidence>
<evidence type="ECO:0000256" key="1">
    <source>
        <dbReference type="ARBA" id="ARBA00004613"/>
    </source>
</evidence>
<dbReference type="Pfam" id="PF01549">
    <property type="entry name" value="ShK"/>
    <property type="match status" value="1"/>
</dbReference>
<feature type="domain" description="Ig-like" evidence="10">
    <location>
        <begin position="1116"/>
        <end position="1202"/>
    </location>
</feature>
<dbReference type="PROSITE" id="PS51670">
    <property type="entry name" value="SHKT"/>
    <property type="match status" value="1"/>
</dbReference>
<dbReference type="SUPFAM" id="SSF53300">
    <property type="entry name" value="vWA-like"/>
    <property type="match status" value="3"/>
</dbReference>
<keyword evidence="13" id="KW-1185">Reference proteome</keyword>
<accession>A0AAE1A404</accession>
<feature type="domain" description="VWFA" evidence="9">
    <location>
        <begin position="127"/>
        <end position="302"/>
    </location>
</feature>
<feature type="domain" description="VWFA" evidence="9">
    <location>
        <begin position="516"/>
        <end position="692"/>
    </location>
</feature>
<dbReference type="CDD" id="cd01450">
    <property type="entry name" value="vWFA_subfamily_ECM"/>
    <property type="match status" value="1"/>
</dbReference>
<dbReference type="CDD" id="cd01472">
    <property type="entry name" value="vWA_collagen"/>
    <property type="match status" value="2"/>
</dbReference>
<dbReference type="InterPro" id="IPR003582">
    <property type="entry name" value="ShKT_dom"/>
</dbReference>
<feature type="region of interest" description="Disordered" evidence="7">
    <location>
        <begin position="1075"/>
        <end position="1094"/>
    </location>
</feature>
<comment type="caution">
    <text evidence="6">Lacks conserved residue(s) required for the propagation of feature annotation.</text>
</comment>
<evidence type="ECO:0000256" key="2">
    <source>
        <dbReference type="ARBA" id="ARBA00022525"/>
    </source>
</evidence>
<protein>
    <submittedName>
        <fullName evidence="12">Uncharacterized protein</fullName>
    </submittedName>
</protein>
<dbReference type="PROSITE" id="PS50835">
    <property type="entry name" value="IG_LIKE"/>
    <property type="match status" value="1"/>
</dbReference>
<proteinExistence type="predicted"/>
<gene>
    <name evidence="12" type="ORF">RRG08_015474</name>
</gene>
<reference evidence="12" key="1">
    <citation type="journal article" date="2023" name="G3 (Bethesda)">
        <title>A reference genome for the long-term kleptoplast-retaining sea slug Elysia crispata morphotype clarki.</title>
        <authorList>
            <person name="Eastman K.E."/>
            <person name="Pendleton A.L."/>
            <person name="Shaikh M.A."/>
            <person name="Suttiyut T."/>
            <person name="Ogas R."/>
            <person name="Tomko P."/>
            <person name="Gavelis G."/>
            <person name="Widhalm J.R."/>
            <person name="Wisecaver J.H."/>
        </authorList>
    </citation>
    <scope>NUCLEOTIDE SEQUENCE</scope>
    <source>
        <strain evidence="12">ECLA1</strain>
    </source>
</reference>
<feature type="domain" description="ShKT" evidence="11">
    <location>
        <begin position="732"/>
        <end position="765"/>
    </location>
</feature>
<dbReference type="InterPro" id="IPR001007">
    <property type="entry name" value="VWF_dom"/>
</dbReference>
<dbReference type="FunFam" id="3.40.50.410:FF:000004">
    <property type="entry name" value="collagen alpha-6(VI) chain"/>
    <property type="match status" value="2"/>
</dbReference>
<dbReference type="GO" id="GO:0005576">
    <property type="term" value="C:extracellular region"/>
    <property type="evidence" value="ECO:0007669"/>
    <property type="project" value="UniProtKB-SubCell"/>
</dbReference>
<dbReference type="PRINTS" id="PR00453">
    <property type="entry name" value="VWFADOMAIN"/>
</dbReference>
<keyword evidence="3" id="KW-0732">Signal</keyword>
<sequence length="1372" mass="149317">MIDASITCDLKGMIDASPVILKNCDPELDQLTIGSRCTEITICKHIQSRRHSNLVRASRSYSFPVSFYIQVSQAEFEQTSSSHFGVATERELTDTMSHKSFVVVLLLASCLVSCFGADQDEQYCSADIVFLMDSSGSVDPADFYKGLGFVGSIVQSLKIGAYDNQIGLIVFDSEIFPQFNLNDYSNKQDVLTRVASTEYTGHLTRTDLALDYAAATSFTTASGTRSTAAQIVVVITDGQSNEPNKTVLAAQRVRDKGVTVFSIGVGSGIDIVELKAIASDPDSSHVFLVDGYNALQKILAQVEKSACKAKPRFLCSGQADIVFLLDDSSSVGLANFYKMLQFVVDVAQEFIVGPDDIQIGVDTSSGQFAHEFFLNNATDKIELQKLVSSISYTGGETNIADAVQRMRLDSFTSSTGHRPDVPNIAIVMTDGKSNYTASASSVSSNDPRDEIAMFAIGIGPDADIKELKSITTSSYSHNIRFSSAFDALPGLVDFTAAQVCSEIEKTSDPVCGPKADIIFLIDSSGSVGQDNFQLLLTFVSNFVSDLKVGTNNIRIGVAKFNSRPFNEFHLNKYNNKRELIDAIKNIKYSSRGGTNTASAIKYMGKTMFMTANGNRPGIPNIAIVITDGNSNRPEETKAAADRAKAKGIIIFSVGVGDDVSRSELNGIASDPNNRHVITVKDFSKLNAIRTAFKVQTCEDIQKILPTIPPSILPITKRSVTTPSAPTLRTELCEDTIPNCAAYGQSVCNNYQNWANTFCARTCGICNVTITVEPPCVNKFNQCNVKRCAGYYKPSAKENCRKFCGYCSPGTQVDISLNKCFYKGQQYDQGDQWNDGCAYECECADASTGQYECYNKCPSYYNLPKQCSLVKQQGKCCLEPVCTFDLTYDTKNESKSCFYKGETYDSGQIWYIGCQFQCICLGDASYVCQSQCPHYASLPSNCKLVRRPGECCEKPLCEFQTQVGVLTGSGGTSGPASIKADSAQSNVCINNGVVRQQNEVWYDGCEKRCICENATLGYVACENRCPDFLNLPKGCSLVRVPKTCCRLVVCDSPATFTSSQTTRDTVGDVLQVAPQPHTDLYPTLPPGETYAPGQNPKMTTVAPTTPSQVEEDIIKPPSLTAGAVEEGTPATITCAADLSSCPHTFLMKWTEDSRELASCTYETCGGSFKKLYGIDVKMVETGSILTLQNMTRVSPLLHSQWGCEFCGGSQLGISGFVIYVKPVNPKCSLIEDLDPESGKVKAVTVTCSTKRIFPAAKCSFERRTDGGEPVIITTSYDTKHIPTSEEPVYFKSRCSVTVSAEQLGEGRHTFNGYMYPDIPDGKTLANYLVIEESVNIISERKEDKESGQAGRPSSVYSICLSILLILFVTKSQG</sequence>
<dbReference type="InterPro" id="IPR002035">
    <property type="entry name" value="VWF_A"/>
</dbReference>
<organism evidence="12 13">
    <name type="scientific">Elysia crispata</name>
    <name type="common">lettuce slug</name>
    <dbReference type="NCBI Taxonomy" id="231223"/>
    <lineage>
        <taxon>Eukaryota</taxon>
        <taxon>Metazoa</taxon>
        <taxon>Spiralia</taxon>
        <taxon>Lophotrochozoa</taxon>
        <taxon>Mollusca</taxon>
        <taxon>Gastropoda</taxon>
        <taxon>Heterobranchia</taxon>
        <taxon>Euthyneura</taxon>
        <taxon>Panpulmonata</taxon>
        <taxon>Sacoglossa</taxon>
        <taxon>Placobranchoidea</taxon>
        <taxon>Plakobranchidae</taxon>
        <taxon>Elysia</taxon>
    </lineage>
</organism>